<dbReference type="PANTHER" id="PTHR36688:SF2">
    <property type="entry name" value="ENDONUCLEASE_EXONUCLEASE_PHOSPHATASE DOMAIN-CONTAINING PROTEIN"/>
    <property type="match status" value="1"/>
</dbReference>
<dbReference type="Pfam" id="PF14529">
    <property type="entry name" value="Exo_endo_phos_2"/>
    <property type="match status" value="1"/>
</dbReference>
<sequence length="554" mass="62581">QWWRMFLMKSLRLLQINLHHCKAASAALILRLVASGGDIVLIQEPWVVGGRVCGLATKDYNLIVAQTEGKIRTCILARKHLNIFLLHNFSNGDNTAASLELQGTRLNLVSSYMAHEESDPPSDLVRKIVSDSERSDTSLLIGCDANAHHTQWGSSDTNVRGESLFSFILNSNLFIGNRGNDPTFIIKNRQEVIDLTLLSHKLLDTIKSWRVLEDHSFSDHRYIETTLSLESTIPTSYVNPRKTNWDTYSAKMEELLPPLAPKCPDTQDDFNRLVDNFTEACNKAFMAACPSTKPRGKKKPPWWSKHIDTLRKDCRTLFNRAKSSSEVAHWENYKSKLTLYKKETRRAKRASWHKFCSEIEDTSEAARLRKVLSKTSPSVGYLKRTDGTWTNSSEDSLHILLETHFPGCTTIEPADTPSEGPETSMGHILTKRNISWAVNSFKSYKSPGPDQVIPAQLQKAGDVAINWLQSIFRKILTVGKIPRAWLKAKIVFIPKAGKPSHTTPKDFRPISLSSFLLKTFERLVGLQLRKTIKPQAVRRSTCLPKREIHGNGTP</sequence>
<dbReference type="SUPFAM" id="SSF56219">
    <property type="entry name" value="DNase I-like"/>
    <property type="match status" value="1"/>
</dbReference>
<feature type="chain" id="PRO_5004158550" evidence="1">
    <location>
        <begin position="27"/>
        <end position="554"/>
    </location>
</feature>
<evidence type="ECO:0000259" key="2">
    <source>
        <dbReference type="Pfam" id="PF14529"/>
    </source>
</evidence>
<accession>O46184</accession>
<keyword evidence="3" id="KW-0695">RNA-directed DNA polymerase</keyword>
<dbReference type="CDD" id="cd09077">
    <property type="entry name" value="R1-I-EN"/>
    <property type="match status" value="1"/>
</dbReference>
<dbReference type="InterPro" id="IPR005135">
    <property type="entry name" value="Endo/exonuclease/phosphatase"/>
</dbReference>
<keyword evidence="1" id="KW-0732">Signal</keyword>
<dbReference type="FlyBase" id="FBgn0044175">
    <property type="gene designation" value="Dsub\bilbo\ORF"/>
</dbReference>
<name>O46184_DROSU</name>
<evidence type="ECO:0000256" key="1">
    <source>
        <dbReference type="SAM" id="SignalP"/>
    </source>
</evidence>
<reference evidence="3" key="1">
    <citation type="journal article" date="1997" name="Mol. Biol. Evol.">
        <title>bilbo, a non-LTR retrotransposon of Drosophila subobscura: a clue to the evolution of LINE-like elements in Drosophila.</title>
        <authorList>
            <person name="Blesa D."/>
            <person name="Martinez-Sebastian M.J."/>
        </authorList>
    </citation>
    <scope>NUCLEOTIDE SEQUENCE</scope>
    <source>
        <strain evidence="3">H271</strain>
    </source>
</reference>
<dbReference type="InterPro" id="IPR052560">
    <property type="entry name" value="RdDP_mobile_element"/>
</dbReference>
<dbReference type="GO" id="GO:0003964">
    <property type="term" value="F:RNA-directed DNA polymerase activity"/>
    <property type="evidence" value="ECO:0007669"/>
    <property type="project" value="UniProtKB-KW"/>
</dbReference>
<feature type="non-terminal residue" evidence="3">
    <location>
        <position position="1"/>
    </location>
</feature>
<protein>
    <submittedName>
        <fullName evidence="3">Reverse transcriptase</fullName>
    </submittedName>
</protein>
<organism evidence="3">
    <name type="scientific">Drosophila subobscura</name>
    <name type="common">Fruit fly</name>
    <dbReference type="NCBI Taxonomy" id="7241"/>
    <lineage>
        <taxon>Eukaryota</taxon>
        <taxon>Metazoa</taxon>
        <taxon>Ecdysozoa</taxon>
        <taxon>Arthropoda</taxon>
        <taxon>Hexapoda</taxon>
        <taxon>Insecta</taxon>
        <taxon>Pterygota</taxon>
        <taxon>Neoptera</taxon>
        <taxon>Endopterygota</taxon>
        <taxon>Diptera</taxon>
        <taxon>Brachycera</taxon>
        <taxon>Muscomorpha</taxon>
        <taxon>Ephydroidea</taxon>
        <taxon>Drosophilidae</taxon>
        <taxon>Drosophila</taxon>
        <taxon>Sophophora</taxon>
    </lineage>
</organism>
<feature type="signal peptide" evidence="1">
    <location>
        <begin position="1"/>
        <end position="26"/>
    </location>
</feature>
<evidence type="ECO:0000313" key="4">
    <source>
        <dbReference type="FlyBase" id="FBgn0044175"/>
    </source>
</evidence>
<gene>
    <name evidence="4" type="primary">ORF</name>
</gene>
<feature type="domain" description="Endonuclease/exonuclease/phosphatase" evidence="2">
    <location>
        <begin position="108"/>
        <end position="223"/>
    </location>
</feature>
<dbReference type="AlphaFoldDB" id="O46184"/>
<evidence type="ECO:0000313" key="3">
    <source>
        <dbReference type="EMBL" id="AAB92393.1"/>
    </source>
</evidence>
<keyword evidence="3" id="KW-0808">Transferase</keyword>
<proteinExistence type="predicted"/>
<dbReference type="PANTHER" id="PTHR36688">
    <property type="entry name" value="ENDO/EXONUCLEASE/PHOSPHATASE DOMAIN-CONTAINING PROTEIN"/>
    <property type="match status" value="1"/>
</dbReference>
<dbReference type="Gene3D" id="3.60.10.10">
    <property type="entry name" value="Endonuclease/exonuclease/phosphatase"/>
    <property type="match status" value="1"/>
</dbReference>
<keyword evidence="3" id="KW-0548">Nucleotidyltransferase</keyword>
<dbReference type="InterPro" id="IPR036691">
    <property type="entry name" value="Endo/exonu/phosph_ase_sf"/>
</dbReference>
<dbReference type="EMBL" id="U73803">
    <property type="protein sequence ID" value="AAB92393.1"/>
    <property type="molecule type" value="Genomic_DNA"/>
</dbReference>